<evidence type="ECO:0000313" key="3">
    <source>
        <dbReference type="Proteomes" id="UP000187429"/>
    </source>
</evidence>
<dbReference type="EMBL" id="LSSM01003458">
    <property type="protein sequence ID" value="OMJ17816.1"/>
    <property type="molecule type" value="Genomic_DNA"/>
</dbReference>
<dbReference type="OrthoDB" id="5596538at2759"/>
<accession>A0A1R1X2S0</accession>
<reference evidence="3" key="1">
    <citation type="submission" date="2017-01" db="EMBL/GenBank/DDBJ databases">
        <authorList>
            <person name="Wang Y."/>
            <person name="White M."/>
            <person name="Kvist S."/>
            <person name="Moncalvo J.-M."/>
        </authorList>
    </citation>
    <scope>NUCLEOTIDE SEQUENCE [LARGE SCALE GENOMIC DNA]</scope>
    <source>
        <strain evidence="3">ID-206-W2</strain>
    </source>
</reference>
<gene>
    <name evidence="1" type="ORF">AYI69_g10879</name>
    <name evidence="2" type="ORF">AYI69_g7282</name>
</gene>
<protein>
    <submittedName>
        <fullName evidence="1">Uncharacterized protein</fullName>
    </submittedName>
</protein>
<comment type="caution">
    <text evidence="1">The sequence shown here is derived from an EMBL/GenBank/DDBJ whole genome shotgun (WGS) entry which is preliminary data.</text>
</comment>
<dbReference type="Proteomes" id="UP000187429">
    <property type="component" value="Unassembled WGS sequence"/>
</dbReference>
<dbReference type="Gene3D" id="1.25.40.10">
    <property type="entry name" value="Tetratricopeptide repeat domain"/>
    <property type="match status" value="1"/>
</dbReference>
<dbReference type="InterPro" id="IPR011990">
    <property type="entry name" value="TPR-like_helical_dom_sf"/>
</dbReference>
<evidence type="ECO:0000313" key="1">
    <source>
        <dbReference type="EMBL" id="OMJ08933.1"/>
    </source>
</evidence>
<dbReference type="AlphaFoldDB" id="A0A1R1X2S0"/>
<proteinExistence type="predicted"/>
<dbReference type="EMBL" id="LSSM01007235">
    <property type="protein sequence ID" value="OMJ08933.1"/>
    <property type="molecule type" value="Genomic_DNA"/>
</dbReference>
<sequence length="195" mass="22867">MFVTTYMVDSYEEIMVQVNSIKSDTIKKSQNRESYERKLDVSTTGQSNEFFLADQYYVWVNYIKYLLVEFEKFNAVEISENFNQIPEILEILTVAERMVINQYSNPKSWIFYFSLLIKFNKDINDLISVINRSVRNCPWSGEINGYSIMFDLENVDSNFENVLKYKILNYSAIEMANFLLARMATGKTLYLDGIG</sequence>
<organism evidence="1 3">
    <name type="scientific">Smittium culicis</name>
    <dbReference type="NCBI Taxonomy" id="133412"/>
    <lineage>
        <taxon>Eukaryota</taxon>
        <taxon>Fungi</taxon>
        <taxon>Fungi incertae sedis</taxon>
        <taxon>Zoopagomycota</taxon>
        <taxon>Kickxellomycotina</taxon>
        <taxon>Harpellomycetes</taxon>
        <taxon>Harpellales</taxon>
        <taxon>Legeriomycetaceae</taxon>
        <taxon>Smittium</taxon>
    </lineage>
</organism>
<evidence type="ECO:0000313" key="2">
    <source>
        <dbReference type="EMBL" id="OMJ17816.1"/>
    </source>
</evidence>
<reference evidence="1" key="2">
    <citation type="submission" date="2017-01" db="EMBL/GenBank/DDBJ databases">
        <authorList>
            <person name="Mah S.A."/>
            <person name="Swanson W.J."/>
            <person name="Moy G.W."/>
            <person name="Vacquier V.D."/>
        </authorList>
    </citation>
    <scope>NUCLEOTIDE SEQUENCE [LARGE SCALE GENOMIC DNA]</scope>
    <source>
        <strain evidence="1">ID-206-W2</strain>
    </source>
</reference>
<name>A0A1R1X2S0_9FUNG</name>
<keyword evidence="3" id="KW-1185">Reference proteome</keyword>